<name>A0ABN3V686_9PSEU</name>
<dbReference type="InterPro" id="IPR011611">
    <property type="entry name" value="PfkB_dom"/>
</dbReference>
<dbReference type="CDD" id="cd01942">
    <property type="entry name" value="ribokinase_group_A"/>
    <property type="match status" value="1"/>
</dbReference>
<dbReference type="GO" id="GO:0016301">
    <property type="term" value="F:kinase activity"/>
    <property type="evidence" value="ECO:0007669"/>
    <property type="project" value="UniProtKB-KW"/>
</dbReference>
<organism evidence="5 6">
    <name type="scientific">Saccharopolyspora taberi</name>
    <dbReference type="NCBI Taxonomy" id="60895"/>
    <lineage>
        <taxon>Bacteria</taxon>
        <taxon>Bacillati</taxon>
        <taxon>Actinomycetota</taxon>
        <taxon>Actinomycetes</taxon>
        <taxon>Pseudonocardiales</taxon>
        <taxon>Pseudonocardiaceae</taxon>
        <taxon>Saccharopolyspora</taxon>
    </lineage>
</organism>
<evidence type="ECO:0000256" key="1">
    <source>
        <dbReference type="ARBA" id="ARBA00010688"/>
    </source>
</evidence>
<dbReference type="SUPFAM" id="SSF53613">
    <property type="entry name" value="Ribokinase-like"/>
    <property type="match status" value="1"/>
</dbReference>
<evidence type="ECO:0000259" key="4">
    <source>
        <dbReference type="Pfam" id="PF00294"/>
    </source>
</evidence>
<sequence>MRIAVTGSIATDHLMAYPGRFAEQLIADRLEQVSLSFLVDDLQVRRGGNAANITFGLGQLGAASVLVGSVGQDFDEYRAWLERHGVDTKSVRVSDTKHTARFLCTTDQDLNQIASFYSGAMAEAREIELKPVADRLGGLDIVVVSPNDPAAMVNHTRECRDRGYKFLADPGQQLARMSGADIRDLVEGAEFLFTNEYEHSLLLQNTGWTHGEVLGRVGKWITTLGPKGVRVEEAGKPAREIAPPKEKRKGDPTGVGDALRAGFLAGLSFGLDVDGSLQLGCALATVSLETDGPQEYQVDRGEFLDRFAESYGGAAADGIRPKLR</sequence>
<dbReference type="PROSITE" id="PS00583">
    <property type="entry name" value="PFKB_KINASES_1"/>
    <property type="match status" value="1"/>
</dbReference>
<dbReference type="InterPro" id="IPR029056">
    <property type="entry name" value="Ribokinase-like"/>
</dbReference>
<accession>A0ABN3V686</accession>
<dbReference type="RefSeq" id="WP_344678098.1">
    <property type="nucleotide sequence ID" value="NZ_BAAAUX010000004.1"/>
</dbReference>
<keyword evidence="6" id="KW-1185">Reference proteome</keyword>
<comment type="caution">
    <text evidence="5">The sequence shown here is derived from an EMBL/GenBank/DDBJ whole genome shotgun (WGS) entry which is preliminary data.</text>
</comment>
<keyword evidence="2" id="KW-0808">Transferase</keyword>
<dbReference type="PANTHER" id="PTHR43085:SF46">
    <property type="entry name" value="ADENOSINE KINASE"/>
    <property type="match status" value="1"/>
</dbReference>
<evidence type="ECO:0000313" key="6">
    <source>
        <dbReference type="Proteomes" id="UP001500979"/>
    </source>
</evidence>
<gene>
    <name evidence="5" type="ORF">GCM10010470_09010</name>
</gene>
<comment type="similarity">
    <text evidence="1">Belongs to the carbohydrate kinase PfkB family.</text>
</comment>
<dbReference type="Pfam" id="PF00294">
    <property type="entry name" value="PfkB"/>
    <property type="match status" value="1"/>
</dbReference>
<dbReference type="Gene3D" id="3.40.1190.20">
    <property type="match status" value="1"/>
</dbReference>
<protein>
    <submittedName>
        <fullName evidence="5">Carbohydrate kinase family protein</fullName>
    </submittedName>
</protein>
<dbReference type="InterPro" id="IPR050306">
    <property type="entry name" value="PfkB_Carbo_kinase"/>
</dbReference>
<feature type="domain" description="Carbohydrate kinase PfkB" evidence="4">
    <location>
        <begin position="13"/>
        <end position="295"/>
    </location>
</feature>
<dbReference type="EMBL" id="BAAAUX010000004">
    <property type="protein sequence ID" value="GAA2778002.1"/>
    <property type="molecule type" value="Genomic_DNA"/>
</dbReference>
<dbReference type="InterPro" id="IPR002173">
    <property type="entry name" value="Carboh/pur_kinase_PfkB_CS"/>
</dbReference>
<dbReference type="Proteomes" id="UP001500979">
    <property type="component" value="Unassembled WGS sequence"/>
</dbReference>
<reference evidence="5 6" key="1">
    <citation type="journal article" date="2019" name="Int. J. Syst. Evol. Microbiol.">
        <title>The Global Catalogue of Microorganisms (GCM) 10K type strain sequencing project: providing services to taxonomists for standard genome sequencing and annotation.</title>
        <authorList>
            <consortium name="The Broad Institute Genomics Platform"/>
            <consortium name="The Broad Institute Genome Sequencing Center for Infectious Disease"/>
            <person name="Wu L."/>
            <person name="Ma J."/>
        </authorList>
    </citation>
    <scope>NUCLEOTIDE SEQUENCE [LARGE SCALE GENOMIC DNA]</scope>
    <source>
        <strain evidence="5 6">JCM 9383</strain>
    </source>
</reference>
<evidence type="ECO:0000313" key="5">
    <source>
        <dbReference type="EMBL" id="GAA2778002.1"/>
    </source>
</evidence>
<dbReference type="PANTHER" id="PTHR43085">
    <property type="entry name" value="HEXOKINASE FAMILY MEMBER"/>
    <property type="match status" value="1"/>
</dbReference>
<keyword evidence="3 5" id="KW-0418">Kinase</keyword>
<evidence type="ECO:0000256" key="3">
    <source>
        <dbReference type="ARBA" id="ARBA00022777"/>
    </source>
</evidence>
<proteinExistence type="inferred from homology"/>
<evidence type="ECO:0000256" key="2">
    <source>
        <dbReference type="ARBA" id="ARBA00022679"/>
    </source>
</evidence>